<name>A0A4Q6XQD3_9SPHI</name>
<evidence type="ECO:0000313" key="2">
    <source>
        <dbReference type="Proteomes" id="UP000292855"/>
    </source>
</evidence>
<keyword evidence="2" id="KW-1185">Reference proteome</keyword>
<dbReference type="SUPFAM" id="SSF47240">
    <property type="entry name" value="Ferritin-like"/>
    <property type="match status" value="1"/>
</dbReference>
<proteinExistence type="predicted"/>
<comment type="caution">
    <text evidence="1">The sequence shown here is derived from an EMBL/GenBank/DDBJ whole genome shotgun (WGS) entry which is preliminary data.</text>
</comment>
<organism evidence="1 2">
    <name type="scientific">Sphingobacterium corticibacterium</name>
    <dbReference type="NCBI Taxonomy" id="2484746"/>
    <lineage>
        <taxon>Bacteria</taxon>
        <taxon>Pseudomonadati</taxon>
        <taxon>Bacteroidota</taxon>
        <taxon>Sphingobacteriia</taxon>
        <taxon>Sphingobacteriales</taxon>
        <taxon>Sphingobacteriaceae</taxon>
        <taxon>Sphingobacterium</taxon>
    </lineage>
</organism>
<dbReference type="EMBL" id="SGIT01000001">
    <property type="protein sequence ID" value="RZF62503.1"/>
    <property type="molecule type" value="Genomic_DNA"/>
</dbReference>
<accession>A0A4Q6XQD3</accession>
<dbReference type="Proteomes" id="UP000292855">
    <property type="component" value="Unassembled WGS sequence"/>
</dbReference>
<dbReference type="InterPro" id="IPR009078">
    <property type="entry name" value="Ferritin-like_SF"/>
</dbReference>
<sequence>MNLFQIFDTITTVEPEFNERISPRREAIRNMMSFGKKVGIAAIPFVLSDLLKKAYGQTAPKDVTGVLNYALTLEYLEAEFYTLAAEKSGLIPSGRPLQAIKTIRDHEVAHVNFLKEVLGNAAVPKPTFDFTAGGTFDSVFSDYDTFLALAQAFEDTGVRAYKGQAGILKGNQVVLTAALQIHSAEARHASHIRQMRRARGGAAENQKPWITGANDSGIGSVVDPIYAGEDNKVQAGVDISMLPGISGRISDNAATQSFDEPLTADSVLDIAGLFIVHD</sequence>
<protein>
    <submittedName>
        <fullName evidence="1">Ferritin-like domain-containing protein</fullName>
    </submittedName>
</protein>
<dbReference type="AlphaFoldDB" id="A0A4Q6XQD3"/>
<reference evidence="1 2" key="1">
    <citation type="submission" date="2019-02" db="EMBL/GenBank/DDBJ databases">
        <authorList>
            <person name="Li Y."/>
        </authorList>
    </citation>
    <scope>NUCLEOTIDE SEQUENCE [LARGE SCALE GENOMIC DNA]</scope>
    <source>
        <strain evidence="1 2">30C10-4-7</strain>
    </source>
</reference>
<dbReference type="OrthoDB" id="954262at2"/>
<evidence type="ECO:0000313" key="1">
    <source>
        <dbReference type="EMBL" id="RZF62503.1"/>
    </source>
</evidence>
<gene>
    <name evidence="1" type="ORF">EWE74_06795</name>
</gene>
<dbReference type="Pfam" id="PF13668">
    <property type="entry name" value="Ferritin_2"/>
    <property type="match status" value="1"/>
</dbReference>